<feature type="domain" description="TTF-type" evidence="1">
    <location>
        <begin position="18"/>
        <end position="112"/>
    </location>
</feature>
<dbReference type="PANTHER" id="PTHR45749:SF34">
    <property type="entry name" value="ZINC FINGER MYM-TYPE PROTEIN 1-LIKE"/>
    <property type="match status" value="1"/>
</dbReference>
<gene>
    <name evidence="3" type="primary">LOC120256401</name>
</gene>
<dbReference type="Pfam" id="PF14291">
    <property type="entry name" value="DUF4371"/>
    <property type="match status" value="1"/>
</dbReference>
<keyword evidence="2" id="KW-1185">Reference proteome</keyword>
<dbReference type="InterPro" id="IPR025398">
    <property type="entry name" value="DUF4371"/>
</dbReference>
<name>A0AB40AYF4_DIOCR</name>
<dbReference type="InterPro" id="IPR006580">
    <property type="entry name" value="Znf_TTF"/>
</dbReference>
<dbReference type="Proteomes" id="UP001515500">
    <property type="component" value="Unplaced"/>
</dbReference>
<reference evidence="3" key="1">
    <citation type="submission" date="2025-08" db="UniProtKB">
        <authorList>
            <consortium name="RefSeq"/>
        </authorList>
    </citation>
    <scope>IDENTIFICATION</scope>
</reference>
<dbReference type="SMART" id="SM00597">
    <property type="entry name" value="ZnF_TTF"/>
    <property type="match status" value="1"/>
</dbReference>
<evidence type="ECO:0000259" key="1">
    <source>
        <dbReference type="SMART" id="SM00597"/>
    </source>
</evidence>
<dbReference type="AlphaFoldDB" id="A0AB40AYF4"/>
<dbReference type="RefSeq" id="XP_039120026.1">
    <property type="nucleotide sequence ID" value="XM_039264092.1"/>
</dbReference>
<evidence type="ECO:0000313" key="3">
    <source>
        <dbReference type="RefSeq" id="XP_039120026.1"/>
    </source>
</evidence>
<accession>A0AB40AYF4</accession>
<sequence length="157" mass="18367">MSTELATIFPRKQQGKRFDKLLKKCGFQKFDWLEYSMEKDAAYCFYCYLFKQPRGDKLGIDAFTKTGFSNWKKEMEVFTEHIGGVNSNHNNARRHCEDFKNQRQSVSHIFSSHSREMEVAYRARVTAVLRVVRFLLLQGLAFVDMMNLQVLLTGATF</sequence>
<dbReference type="PANTHER" id="PTHR45749">
    <property type="match status" value="1"/>
</dbReference>
<protein>
    <submittedName>
        <fullName evidence="3">Uncharacterized protein LOC120256401</fullName>
    </submittedName>
</protein>
<evidence type="ECO:0000313" key="2">
    <source>
        <dbReference type="Proteomes" id="UP001515500"/>
    </source>
</evidence>
<proteinExistence type="predicted"/>
<dbReference type="GeneID" id="120256401"/>
<organism evidence="2 3">
    <name type="scientific">Dioscorea cayennensis subsp. rotundata</name>
    <name type="common">White Guinea yam</name>
    <name type="synonym">Dioscorea rotundata</name>
    <dbReference type="NCBI Taxonomy" id="55577"/>
    <lineage>
        <taxon>Eukaryota</taxon>
        <taxon>Viridiplantae</taxon>
        <taxon>Streptophyta</taxon>
        <taxon>Embryophyta</taxon>
        <taxon>Tracheophyta</taxon>
        <taxon>Spermatophyta</taxon>
        <taxon>Magnoliopsida</taxon>
        <taxon>Liliopsida</taxon>
        <taxon>Dioscoreales</taxon>
        <taxon>Dioscoreaceae</taxon>
        <taxon>Dioscorea</taxon>
    </lineage>
</organism>